<dbReference type="HOGENOM" id="CLU_046484_7_0_7"/>
<dbReference type="AlphaFoldDB" id="C6DZE3"/>
<protein>
    <submittedName>
        <fullName evidence="6">Nuclease (SNase domain protein)</fullName>
    </submittedName>
</protein>
<reference evidence="6" key="1">
    <citation type="submission" date="2009-07" db="EMBL/GenBank/DDBJ databases">
        <title>Complete sequence of Geobacter sp. M21.</title>
        <authorList>
            <consortium name="US DOE Joint Genome Institute"/>
            <person name="Lucas S."/>
            <person name="Copeland A."/>
            <person name="Lapidus A."/>
            <person name="Glavina del Rio T."/>
            <person name="Dalin E."/>
            <person name="Tice H."/>
            <person name="Bruce D."/>
            <person name="Goodwin L."/>
            <person name="Pitluck S."/>
            <person name="Saunders E."/>
            <person name="Brettin T."/>
            <person name="Detter J.C."/>
            <person name="Han C."/>
            <person name="Larimer F."/>
            <person name="Land M."/>
            <person name="Hauser L."/>
            <person name="Kyrpides N."/>
            <person name="Ovchinnikova G."/>
            <person name="Lovley D."/>
        </authorList>
    </citation>
    <scope>NUCLEOTIDE SEQUENCE [LARGE SCALE GENOMIC DNA]</scope>
    <source>
        <strain evidence="6">M21</strain>
    </source>
</reference>
<dbReference type="GO" id="GO:0016787">
    <property type="term" value="F:hydrolase activity"/>
    <property type="evidence" value="ECO:0007669"/>
    <property type="project" value="UniProtKB-KW"/>
</dbReference>
<keyword evidence="3" id="KW-0378">Hydrolase</keyword>
<organism evidence="6">
    <name type="scientific">Geobacter sp. (strain M21)</name>
    <dbReference type="NCBI Taxonomy" id="443144"/>
    <lineage>
        <taxon>Bacteria</taxon>
        <taxon>Pseudomonadati</taxon>
        <taxon>Thermodesulfobacteriota</taxon>
        <taxon>Desulfuromonadia</taxon>
        <taxon>Geobacterales</taxon>
        <taxon>Geobacteraceae</taxon>
        <taxon>Geobacter</taxon>
    </lineage>
</organism>
<dbReference type="STRING" id="443144.GM21_2407"/>
<evidence type="ECO:0000256" key="3">
    <source>
        <dbReference type="ARBA" id="ARBA00022801"/>
    </source>
</evidence>
<dbReference type="Gene3D" id="2.40.50.90">
    <property type="match status" value="1"/>
</dbReference>
<accession>C6DZE3</accession>
<evidence type="ECO:0000313" key="6">
    <source>
        <dbReference type="EMBL" id="ACT18451.1"/>
    </source>
</evidence>
<keyword evidence="1" id="KW-0540">Nuclease</keyword>
<gene>
    <name evidence="6" type="ordered locus">GM21_2407</name>
</gene>
<dbReference type="EMBL" id="CP001661">
    <property type="protein sequence ID" value="ACT18451.1"/>
    <property type="molecule type" value="Genomic_DNA"/>
</dbReference>
<dbReference type="InterPro" id="IPR016071">
    <property type="entry name" value="Staphylococal_nuclease_OB-fold"/>
</dbReference>
<dbReference type="SMART" id="SM00318">
    <property type="entry name" value="SNc"/>
    <property type="match status" value="1"/>
</dbReference>
<feature type="region of interest" description="Disordered" evidence="4">
    <location>
        <begin position="36"/>
        <end position="57"/>
    </location>
</feature>
<dbReference type="PROSITE" id="PS01123">
    <property type="entry name" value="TNASE_1"/>
    <property type="match status" value="1"/>
</dbReference>
<name>C6DZE3_GEOSM</name>
<dbReference type="KEGG" id="gem:GM21_2407"/>
<dbReference type="InterPro" id="IPR035437">
    <property type="entry name" value="SNase_OB-fold_sf"/>
</dbReference>
<dbReference type="PANTHER" id="PTHR12302">
    <property type="entry name" value="EBNA2 BINDING PROTEIN P100"/>
    <property type="match status" value="1"/>
</dbReference>
<feature type="domain" description="TNase-like" evidence="5">
    <location>
        <begin position="4"/>
        <end position="141"/>
    </location>
</feature>
<evidence type="ECO:0000256" key="4">
    <source>
        <dbReference type="SAM" id="MobiDB-lite"/>
    </source>
</evidence>
<dbReference type="PANTHER" id="PTHR12302:SF3">
    <property type="entry name" value="SERINE_THREONINE-PROTEIN KINASE 31"/>
    <property type="match status" value="1"/>
</dbReference>
<sequence>MYHKTSEPIKTQVSDGDTVQVQDGLGTKVKVRLHGIDAPETEKKNRKTGRISKPGQPYGEEAFQALNGKIGGQRVTVEVRDIDRYRRAVSVVRLGERDINREMVREGFAWAYRRYLDRAYASEYIRAEELARREKRGLWRQGNPQPPWEFRKTLRGRQ</sequence>
<evidence type="ECO:0000256" key="2">
    <source>
        <dbReference type="ARBA" id="ARBA00022759"/>
    </source>
</evidence>
<dbReference type="GO" id="GO:0004519">
    <property type="term" value="F:endonuclease activity"/>
    <property type="evidence" value="ECO:0007669"/>
    <property type="project" value="UniProtKB-KW"/>
</dbReference>
<dbReference type="PROSITE" id="PS50830">
    <property type="entry name" value="TNASE_3"/>
    <property type="match status" value="1"/>
</dbReference>
<dbReference type="InterPro" id="IPR002071">
    <property type="entry name" value="Thermonucl_AS"/>
</dbReference>
<dbReference type="eggNOG" id="COG1525">
    <property type="taxonomic scope" value="Bacteria"/>
</dbReference>
<dbReference type="SUPFAM" id="SSF50199">
    <property type="entry name" value="Staphylococcal nuclease"/>
    <property type="match status" value="1"/>
</dbReference>
<dbReference type="Pfam" id="PF00565">
    <property type="entry name" value="SNase"/>
    <property type="match status" value="1"/>
</dbReference>
<evidence type="ECO:0000259" key="5">
    <source>
        <dbReference type="PROSITE" id="PS50830"/>
    </source>
</evidence>
<keyword evidence="2" id="KW-0255">Endonuclease</keyword>
<dbReference type="OrthoDB" id="9805504at2"/>
<evidence type="ECO:0000256" key="1">
    <source>
        <dbReference type="ARBA" id="ARBA00022722"/>
    </source>
</evidence>
<dbReference type="GO" id="GO:0003676">
    <property type="term" value="F:nucleic acid binding"/>
    <property type="evidence" value="ECO:0007669"/>
    <property type="project" value="InterPro"/>
</dbReference>
<feature type="region of interest" description="Disordered" evidence="4">
    <location>
        <begin position="136"/>
        <end position="158"/>
    </location>
</feature>
<proteinExistence type="predicted"/>